<dbReference type="AlphaFoldDB" id="A0A165FAN3"/>
<dbReference type="InParanoid" id="A0A165FAN3"/>
<dbReference type="EMBL" id="KV426093">
    <property type="protein sequence ID" value="KZV88686.1"/>
    <property type="molecule type" value="Genomic_DNA"/>
</dbReference>
<accession>A0A165FAN3</accession>
<dbReference type="InterPro" id="IPR046521">
    <property type="entry name" value="DUF6698"/>
</dbReference>
<reference evidence="1 2" key="1">
    <citation type="journal article" date="2016" name="Mol. Biol. Evol.">
        <title>Comparative Genomics of Early-Diverging Mushroom-Forming Fungi Provides Insights into the Origins of Lignocellulose Decay Capabilities.</title>
        <authorList>
            <person name="Nagy L.G."/>
            <person name="Riley R."/>
            <person name="Tritt A."/>
            <person name="Adam C."/>
            <person name="Daum C."/>
            <person name="Floudas D."/>
            <person name="Sun H."/>
            <person name="Yadav J.S."/>
            <person name="Pangilinan J."/>
            <person name="Larsson K.H."/>
            <person name="Matsuura K."/>
            <person name="Barry K."/>
            <person name="Labutti K."/>
            <person name="Kuo R."/>
            <person name="Ohm R.A."/>
            <person name="Bhattacharya S.S."/>
            <person name="Shirouzu T."/>
            <person name="Yoshinaga Y."/>
            <person name="Martin F.M."/>
            <person name="Grigoriev I.V."/>
            <person name="Hibbett D.S."/>
        </authorList>
    </citation>
    <scope>NUCLEOTIDE SEQUENCE [LARGE SCALE GENOMIC DNA]</scope>
    <source>
        <strain evidence="1 2">HHB12029</strain>
    </source>
</reference>
<organism evidence="1 2">
    <name type="scientific">Exidia glandulosa HHB12029</name>
    <dbReference type="NCBI Taxonomy" id="1314781"/>
    <lineage>
        <taxon>Eukaryota</taxon>
        <taxon>Fungi</taxon>
        <taxon>Dikarya</taxon>
        <taxon>Basidiomycota</taxon>
        <taxon>Agaricomycotina</taxon>
        <taxon>Agaricomycetes</taxon>
        <taxon>Auriculariales</taxon>
        <taxon>Exidiaceae</taxon>
        <taxon>Exidia</taxon>
    </lineage>
</organism>
<protein>
    <submittedName>
        <fullName evidence="1">Uncharacterized protein</fullName>
    </submittedName>
</protein>
<name>A0A165FAN3_EXIGL</name>
<dbReference type="Proteomes" id="UP000077266">
    <property type="component" value="Unassembled WGS sequence"/>
</dbReference>
<evidence type="ECO:0000313" key="2">
    <source>
        <dbReference type="Proteomes" id="UP000077266"/>
    </source>
</evidence>
<keyword evidence="2" id="KW-1185">Reference proteome</keyword>
<proteinExistence type="predicted"/>
<sequence>MRHPVLLRGGASLMRGQEAGINGEGAPSHTARKYGLTGLTDEFMAYTVTQCRYAVSDEPQFTYDGTCGFDYRVLYHTILGELQKCRRAGANGPGASAVEDLVQHWNECMFTTRFARGRNVEDDDEVLEHAEAYCDELARRYGEEADHNERSHRVTLGRCTRTFRLGTALSALLLIYFRYYGLSALAARDVLILAATGAPLGPGLRTQCCTTSFGIGLITYKGCFLVSRFPR</sequence>
<evidence type="ECO:0000313" key="1">
    <source>
        <dbReference type="EMBL" id="KZV88686.1"/>
    </source>
</evidence>
<dbReference type="Pfam" id="PF20414">
    <property type="entry name" value="DUF6698"/>
    <property type="match status" value="1"/>
</dbReference>
<gene>
    <name evidence="1" type="ORF">EXIGLDRAFT_171877</name>
</gene>